<protein>
    <submittedName>
        <fullName evidence="1">Uncharacterized protein</fullName>
    </submittedName>
</protein>
<dbReference type="AlphaFoldDB" id="A0A6A4IMC5"/>
<evidence type="ECO:0000313" key="1">
    <source>
        <dbReference type="EMBL" id="KAE9411579.1"/>
    </source>
</evidence>
<dbReference type="Proteomes" id="UP000799118">
    <property type="component" value="Unassembled WGS sequence"/>
</dbReference>
<organism evidence="1 2">
    <name type="scientific">Gymnopus androsaceus JB14</name>
    <dbReference type="NCBI Taxonomy" id="1447944"/>
    <lineage>
        <taxon>Eukaryota</taxon>
        <taxon>Fungi</taxon>
        <taxon>Dikarya</taxon>
        <taxon>Basidiomycota</taxon>
        <taxon>Agaricomycotina</taxon>
        <taxon>Agaricomycetes</taxon>
        <taxon>Agaricomycetidae</taxon>
        <taxon>Agaricales</taxon>
        <taxon>Marasmiineae</taxon>
        <taxon>Omphalotaceae</taxon>
        <taxon>Gymnopus</taxon>
    </lineage>
</organism>
<reference evidence="1" key="1">
    <citation type="journal article" date="2019" name="Environ. Microbiol.">
        <title>Fungal ecological strategies reflected in gene transcription - a case study of two litter decomposers.</title>
        <authorList>
            <person name="Barbi F."/>
            <person name="Kohler A."/>
            <person name="Barry K."/>
            <person name="Baskaran P."/>
            <person name="Daum C."/>
            <person name="Fauchery L."/>
            <person name="Ihrmark K."/>
            <person name="Kuo A."/>
            <person name="LaButti K."/>
            <person name="Lipzen A."/>
            <person name="Morin E."/>
            <person name="Grigoriev I.V."/>
            <person name="Henrissat B."/>
            <person name="Lindahl B."/>
            <person name="Martin F."/>
        </authorList>
    </citation>
    <scope>NUCLEOTIDE SEQUENCE</scope>
    <source>
        <strain evidence="1">JB14</strain>
    </source>
</reference>
<keyword evidence="2" id="KW-1185">Reference proteome</keyword>
<gene>
    <name evidence="1" type="ORF">BT96DRAFT_18219</name>
</gene>
<evidence type="ECO:0000313" key="2">
    <source>
        <dbReference type="Proteomes" id="UP000799118"/>
    </source>
</evidence>
<name>A0A6A4IMC5_9AGAR</name>
<sequence>MPSFVTTIEDFSPLIVYSPDWAQGSSQSDNLASSYSASSFFATSTSGGTASFTFNGTGIELFGAERSNHGLYVVTLDGTQYPPASGESANATFQATLFSQTDLTQGLHTVTLQNDGSSGQFVDLDYITWYGNIGENDEPLSVITVQDDDPSFVYSSNDWSDTPSNLGFFSGSSGHSTSTPGASLTYTFQVTGVSLYGPVGPNYAPFAIELNGASLSFSAHKSQNASQVLLYHADNLGAGPHTLSLLFQPSATGQIFAIDYAEVFHDTINSG</sequence>
<proteinExistence type="predicted"/>
<accession>A0A6A4IMC5</accession>
<dbReference type="Gene3D" id="2.60.120.260">
    <property type="entry name" value="Galactose-binding domain-like"/>
    <property type="match status" value="2"/>
</dbReference>
<dbReference type="EMBL" id="ML769383">
    <property type="protein sequence ID" value="KAE9411579.1"/>
    <property type="molecule type" value="Genomic_DNA"/>
</dbReference>
<dbReference type="OrthoDB" id="2564234at2759"/>